<evidence type="ECO:0000259" key="7">
    <source>
        <dbReference type="Pfam" id="PF00528"/>
    </source>
</evidence>
<accession>A0A150FS57</accession>
<keyword evidence="11" id="KW-1185">Reference proteome</keyword>
<feature type="domain" description="ABC transmembrane type-1" evidence="7">
    <location>
        <begin position="3"/>
        <end position="69"/>
    </location>
</feature>
<comment type="caution">
    <text evidence="8">The sequence shown here is derived from an EMBL/GenBank/DDBJ whole genome shotgun (WGS) entry which is preliminary data.</text>
</comment>
<dbReference type="PANTHER" id="PTHR30151:SF0">
    <property type="entry name" value="ABC TRANSPORTER PERMEASE PROTEIN MJ0413-RELATED"/>
    <property type="match status" value="1"/>
</dbReference>
<keyword evidence="2" id="KW-0813">Transport</keyword>
<dbReference type="STRING" id="1121328.JWYL7_1511"/>
<dbReference type="PANTHER" id="PTHR30151">
    <property type="entry name" value="ALKANE SULFONATE ABC TRANSPORTER-RELATED, MEMBRANE SUBUNIT"/>
    <property type="match status" value="1"/>
</dbReference>
<dbReference type="Gene3D" id="1.10.3720.10">
    <property type="entry name" value="MetI-like"/>
    <property type="match status" value="1"/>
</dbReference>
<evidence type="ECO:0000313" key="11">
    <source>
        <dbReference type="Proteomes" id="UP000323392"/>
    </source>
</evidence>
<dbReference type="GO" id="GO:0005886">
    <property type="term" value="C:plasma membrane"/>
    <property type="evidence" value="ECO:0007669"/>
    <property type="project" value="UniProtKB-SubCell"/>
</dbReference>
<name>A0A150FS57_CLOPD</name>
<evidence type="ECO:0000256" key="3">
    <source>
        <dbReference type="ARBA" id="ARBA00022475"/>
    </source>
</evidence>
<organism evidence="8 10">
    <name type="scientific">Alkalithermobacter thermoalcaliphilus JW-YL-7 = DSM 7308</name>
    <dbReference type="NCBI Taxonomy" id="1121328"/>
    <lineage>
        <taxon>Bacteria</taxon>
        <taxon>Bacillati</taxon>
        <taxon>Bacillota</taxon>
        <taxon>Clostridia</taxon>
        <taxon>Peptostreptococcales</taxon>
        <taxon>Tepidibacteraceae</taxon>
        <taxon>Alkalithermobacter</taxon>
    </lineage>
</organism>
<dbReference type="PATRIC" id="fig|1121328.3.peg.1520"/>
<dbReference type="InterPro" id="IPR035906">
    <property type="entry name" value="MetI-like_sf"/>
</dbReference>
<keyword evidence="4" id="KW-0812">Transmembrane</keyword>
<reference evidence="8 10" key="1">
    <citation type="submission" date="2016-02" db="EMBL/GenBank/DDBJ databases">
        <title>Draft genome sequence for Clostridium paradoxum JW-YL-7.</title>
        <authorList>
            <person name="Utturkar S.M."/>
            <person name="Lancaster A."/>
            <person name="Poole F.L."/>
            <person name="Adams M.W."/>
            <person name="Brown S.D."/>
        </authorList>
    </citation>
    <scope>NUCLEOTIDE SEQUENCE [LARGE SCALE GENOMIC DNA]</scope>
    <source>
        <strain evidence="8 10">JW-YL-7</strain>
    </source>
</reference>
<evidence type="ECO:0000256" key="6">
    <source>
        <dbReference type="ARBA" id="ARBA00023136"/>
    </source>
</evidence>
<keyword evidence="6" id="KW-0472">Membrane</keyword>
<keyword evidence="5" id="KW-1133">Transmembrane helix</keyword>
<dbReference type="AlphaFoldDB" id="A0A150FS57"/>
<reference evidence="9 11" key="2">
    <citation type="submission" date="2016-11" db="EMBL/GenBank/DDBJ databases">
        <authorList>
            <person name="Varghese N."/>
            <person name="Submissions S."/>
        </authorList>
    </citation>
    <scope>NUCLEOTIDE SEQUENCE [LARGE SCALE GENOMIC DNA]</scope>
    <source>
        <strain evidence="9 11">DSM 7308</strain>
    </source>
</reference>
<evidence type="ECO:0000313" key="10">
    <source>
        <dbReference type="Proteomes" id="UP000092605"/>
    </source>
</evidence>
<comment type="subcellular location">
    <subcellularLocation>
        <location evidence="1">Cell membrane</location>
        <topology evidence="1">Multi-pass membrane protein</topology>
    </subcellularLocation>
</comment>
<protein>
    <submittedName>
        <fullName evidence="8">ABC-type transporter, integral membrane subunit</fullName>
    </submittedName>
    <submittedName>
        <fullName evidence="9">Binding-protein-dependent transport system inner membrane component</fullName>
    </submittedName>
</protein>
<evidence type="ECO:0000313" key="8">
    <source>
        <dbReference type="EMBL" id="KXZ40436.1"/>
    </source>
</evidence>
<dbReference type="Proteomes" id="UP000092605">
    <property type="component" value="Unassembled WGS sequence"/>
</dbReference>
<dbReference type="Pfam" id="PF00528">
    <property type="entry name" value="BPD_transp_1"/>
    <property type="match status" value="1"/>
</dbReference>
<sequence>MCFPIIWTNVVTGVKNVDKKLLQMAKVYKVKNTVILKRIYLPSITPYVSAAFITSLGLGWKVSVAAEVLSHPKNVRIFFKKKGYYS</sequence>
<dbReference type="InterPro" id="IPR000515">
    <property type="entry name" value="MetI-like"/>
</dbReference>
<gene>
    <name evidence="8" type="ORF">JWYL7_1511</name>
    <name evidence="9" type="ORF">SAMN05661008_00008</name>
</gene>
<proteinExistence type="predicted"/>
<evidence type="ECO:0000256" key="1">
    <source>
        <dbReference type="ARBA" id="ARBA00004651"/>
    </source>
</evidence>
<dbReference type="Proteomes" id="UP000323392">
    <property type="component" value="Unassembled WGS sequence"/>
</dbReference>
<evidence type="ECO:0000313" key="9">
    <source>
        <dbReference type="EMBL" id="SHK32436.1"/>
    </source>
</evidence>
<dbReference type="GO" id="GO:0055085">
    <property type="term" value="P:transmembrane transport"/>
    <property type="evidence" value="ECO:0007669"/>
    <property type="project" value="InterPro"/>
</dbReference>
<keyword evidence="3" id="KW-1003">Cell membrane</keyword>
<dbReference type="EMBL" id="FRBG01000001">
    <property type="protein sequence ID" value="SHK32436.1"/>
    <property type="molecule type" value="Genomic_DNA"/>
</dbReference>
<evidence type="ECO:0000256" key="2">
    <source>
        <dbReference type="ARBA" id="ARBA00022448"/>
    </source>
</evidence>
<evidence type="ECO:0000256" key="5">
    <source>
        <dbReference type="ARBA" id="ARBA00022989"/>
    </source>
</evidence>
<dbReference type="SUPFAM" id="SSF161098">
    <property type="entry name" value="MetI-like"/>
    <property type="match status" value="1"/>
</dbReference>
<evidence type="ECO:0000256" key="4">
    <source>
        <dbReference type="ARBA" id="ARBA00022692"/>
    </source>
</evidence>
<dbReference type="EMBL" id="LSFY01000001">
    <property type="protein sequence ID" value="KXZ40436.1"/>
    <property type="molecule type" value="Genomic_DNA"/>
</dbReference>